<protein>
    <submittedName>
        <fullName evidence="1">Uncharacterized protein</fullName>
    </submittedName>
</protein>
<proteinExistence type="predicted"/>
<reference evidence="1" key="1">
    <citation type="submission" date="2023-11" db="EMBL/GenBank/DDBJ databases">
        <authorList>
            <person name="Poullet M."/>
        </authorList>
    </citation>
    <scope>NUCLEOTIDE SEQUENCE</scope>
    <source>
        <strain evidence="1">E1834</strain>
    </source>
</reference>
<evidence type="ECO:0000313" key="2">
    <source>
        <dbReference type="Proteomes" id="UP001497535"/>
    </source>
</evidence>
<keyword evidence="2" id="KW-1185">Reference proteome</keyword>
<comment type="caution">
    <text evidence="1">The sequence shown here is derived from an EMBL/GenBank/DDBJ whole genome shotgun (WGS) entry which is preliminary data.</text>
</comment>
<name>A0ACB0YU48_MELEN</name>
<accession>A0ACB0YU48</accession>
<sequence>MDICKEFLGIEKKKGGKKPSENRVTNPPCPPCSSSFLIFPNLFIPLNYFQLKSIYPAGWAPRRVIYGASGAKKMVAGNRKWK</sequence>
<organism evidence="1 2">
    <name type="scientific">Meloidogyne enterolobii</name>
    <name type="common">Root-knot nematode worm</name>
    <name type="synonym">Meloidogyne mayaguensis</name>
    <dbReference type="NCBI Taxonomy" id="390850"/>
    <lineage>
        <taxon>Eukaryota</taxon>
        <taxon>Metazoa</taxon>
        <taxon>Ecdysozoa</taxon>
        <taxon>Nematoda</taxon>
        <taxon>Chromadorea</taxon>
        <taxon>Rhabditida</taxon>
        <taxon>Tylenchina</taxon>
        <taxon>Tylenchomorpha</taxon>
        <taxon>Tylenchoidea</taxon>
        <taxon>Meloidogynidae</taxon>
        <taxon>Meloidogyninae</taxon>
        <taxon>Meloidogyne</taxon>
    </lineage>
</organism>
<gene>
    <name evidence="1" type="ORF">MENTE1834_LOCUS16207</name>
</gene>
<dbReference type="EMBL" id="CAVMJV010000018">
    <property type="protein sequence ID" value="CAK5061338.1"/>
    <property type="molecule type" value="Genomic_DNA"/>
</dbReference>
<evidence type="ECO:0000313" key="1">
    <source>
        <dbReference type="EMBL" id="CAK5061338.1"/>
    </source>
</evidence>
<dbReference type="Proteomes" id="UP001497535">
    <property type="component" value="Unassembled WGS sequence"/>
</dbReference>